<dbReference type="InterPro" id="IPR001173">
    <property type="entry name" value="Glyco_trans_2-like"/>
</dbReference>
<keyword evidence="1" id="KW-1133">Transmembrane helix</keyword>
<evidence type="ECO:0000256" key="1">
    <source>
        <dbReference type="SAM" id="Phobius"/>
    </source>
</evidence>
<gene>
    <name evidence="3" type="ordered locus">Sulac_2821</name>
</gene>
<dbReference type="Proteomes" id="UP000005439">
    <property type="component" value="Chromosome"/>
</dbReference>
<dbReference type="EMBL" id="CP003179">
    <property type="protein sequence ID" value="AEW06282.1"/>
    <property type="molecule type" value="Genomic_DNA"/>
</dbReference>
<dbReference type="KEGG" id="sap:Sulac_2821"/>
<dbReference type="InterPro" id="IPR029044">
    <property type="entry name" value="Nucleotide-diphossugar_trans"/>
</dbReference>
<sequence length="153" mass="17215">MTWWGALGLALALYGLVVLLEWIYGKLLATPDVHIPHVSVVLSLTNQEAQIERAIRQLQGLWQDTAQTAPRLEFILVEHESHDQTPAILDRLARQYPAIHVVSAALGKDAILSRCRYPIILWVELTDSDNVSGLLATVQRMLFFHPPMNKISD</sequence>
<keyword evidence="4" id="KW-1185">Reference proteome</keyword>
<keyword evidence="1" id="KW-0812">Transmembrane</keyword>
<evidence type="ECO:0000313" key="4">
    <source>
        <dbReference type="Proteomes" id="UP000005439"/>
    </source>
</evidence>
<feature type="transmembrane region" description="Helical" evidence="1">
    <location>
        <begin position="6"/>
        <end position="24"/>
    </location>
</feature>
<protein>
    <recommendedName>
        <fullName evidence="2">Glycosyltransferase 2-like domain-containing protein</fullName>
    </recommendedName>
</protein>
<dbReference type="AlphaFoldDB" id="G8TYM1"/>
<proteinExistence type="predicted"/>
<organism evidence="3 4">
    <name type="scientific">Sulfobacillus acidophilus (strain ATCC 700253 / DSM 10332 / NAL)</name>
    <dbReference type="NCBI Taxonomy" id="679936"/>
    <lineage>
        <taxon>Bacteria</taxon>
        <taxon>Bacillati</taxon>
        <taxon>Bacillota</taxon>
        <taxon>Clostridia</taxon>
        <taxon>Eubacteriales</taxon>
        <taxon>Clostridiales Family XVII. Incertae Sedis</taxon>
        <taxon>Sulfobacillus</taxon>
    </lineage>
</organism>
<dbReference type="HOGENOM" id="CLU_1712327_0_0_9"/>
<dbReference type="STRING" id="679936.Sulac_2821"/>
<evidence type="ECO:0000313" key="3">
    <source>
        <dbReference type="EMBL" id="AEW06282.1"/>
    </source>
</evidence>
<reference evidence="3 4" key="2">
    <citation type="journal article" date="2012" name="Stand. Genomic Sci.">
        <title>Complete genome sequence of the moderately thermophilic mineral-sulfide-oxidizing firmicute Sulfobacillus acidophilus type strain (NAL(T)).</title>
        <authorList>
            <person name="Anderson I."/>
            <person name="Chertkov O."/>
            <person name="Chen A."/>
            <person name="Saunders E."/>
            <person name="Lapidus A."/>
            <person name="Nolan M."/>
            <person name="Lucas S."/>
            <person name="Hammon N."/>
            <person name="Deshpande S."/>
            <person name="Cheng J.F."/>
            <person name="Han C."/>
            <person name="Tapia R."/>
            <person name="Goodwin L.A."/>
            <person name="Pitluck S."/>
            <person name="Liolios K."/>
            <person name="Pagani I."/>
            <person name="Ivanova N."/>
            <person name="Mikhailova N."/>
            <person name="Pati A."/>
            <person name="Palaniappan K."/>
            <person name="Land M."/>
            <person name="Pan C."/>
            <person name="Rohde M."/>
            <person name="Pukall R."/>
            <person name="Goker M."/>
            <person name="Detter J.C."/>
            <person name="Woyke T."/>
            <person name="Bristow J."/>
            <person name="Eisen J.A."/>
            <person name="Markowitz V."/>
            <person name="Hugenholtz P."/>
            <person name="Kyrpides N.C."/>
            <person name="Klenk H.P."/>
            <person name="Mavromatis K."/>
        </authorList>
    </citation>
    <scope>NUCLEOTIDE SEQUENCE [LARGE SCALE GENOMIC DNA]</scope>
    <source>
        <strain evidence="4">ATCC 700253 / DSM 10332 / NAL</strain>
    </source>
</reference>
<dbReference type="SUPFAM" id="SSF53448">
    <property type="entry name" value="Nucleotide-diphospho-sugar transferases"/>
    <property type="match status" value="1"/>
</dbReference>
<accession>G8TYM1</accession>
<feature type="domain" description="Glycosyltransferase 2-like" evidence="2">
    <location>
        <begin position="39"/>
        <end position="103"/>
    </location>
</feature>
<reference evidence="4" key="1">
    <citation type="submission" date="2011-12" db="EMBL/GenBank/DDBJ databases">
        <title>The complete genome of chromosome of Sulfobacillus acidophilus DSM 10332.</title>
        <authorList>
            <person name="Lucas S."/>
            <person name="Han J."/>
            <person name="Lapidus A."/>
            <person name="Bruce D."/>
            <person name="Goodwin L."/>
            <person name="Pitluck S."/>
            <person name="Peters L."/>
            <person name="Kyrpides N."/>
            <person name="Mavromatis K."/>
            <person name="Ivanova N."/>
            <person name="Mikhailova N."/>
            <person name="Chertkov O."/>
            <person name="Saunders E."/>
            <person name="Detter J.C."/>
            <person name="Tapia R."/>
            <person name="Han C."/>
            <person name="Land M."/>
            <person name="Hauser L."/>
            <person name="Markowitz V."/>
            <person name="Cheng J.-F."/>
            <person name="Hugenholtz P."/>
            <person name="Woyke T."/>
            <person name="Wu D."/>
            <person name="Pukall R."/>
            <person name="Gehrich-Schroeter G."/>
            <person name="Schneider S."/>
            <person name="Klenk H.-P."/>
            <person name="Eisen J.A."/>
        </authorList>
    </citation>
    <scope>NUCLEOTIDE SEQUENCE [LARGE SCALE GENOMIC DNA]</scope>
    <source>
        <strain evidence="4">ATCC 700253 / DSM 10332 / NAL</strain>
    </source>
</reference>
<keyword evidence="1" id="KW-0472">Membrane</keyword>
<dbReference type="Gene3D" id="3.90.550.10">
    <property type="entry name" value="Spore Coat Polysaccharide Biosynthesis Protein SpsA, Chain A"/>
    <property type="match status" value="1"/>
</dbReference>
<dbReference type="PATRIC" id="fig|679936.5.peg.2914"/>
<name>G8TYM1_SULAD</name>
<evidence type="ECO:0000259" key="2">
    <source>
        <dbReference type="Pfam" id="PF00535"/>
    </source>
</evidence>
<dbReference type="Pfam" id="PF00535">
    <property type="entry name" value="Glycos_transf_2"/>
    <property type="match status" value="1"/>
</dbReference>